<evidence type="ECO:0000313" key="2">
    <source>
        <dbReference type="Proteomes" id="UP000007954"/>
    </source>
</evidence>
<dbReference type="RefSeq" id="WP_014556462.1">
    <property type="nucleotide sequence ID" value="NC_017459.1"/>
</dbReference>
<proteinExistence type="predicted"/>
<organism evidence="1 2">
    <name type="scientific">Haloquadratum walsbyi (strain DSM 16854 / JCM 12705 / C23)</name>
    <dbReference type="NCBI Taxonomy" id="768065"/>
    <lineage>
        <taxon>Archaea</taxon>
        <taxon>Methanobacteriati</taxon>
        <taxon>Methanobacteriota</taxon>
        <taxon>Stenosarchaea group</taxon>
        <taxon>Halobacteria</taxon>
        <taxon>Halobacteriales</taxon>
        <taxon>Haloferacaceae</taxon>
        <taxon>Haloquadratum</taxon>
    </lineage>
</organism>
<evidence type="ECO:0000313" key="1">
    <source>
        <dbReference type="EMBL" id="CCC40973.1"/>
    </source>
</evidence>
<sequence>MNVEEAGLEVISALEDLDKSPIDVTKVSDDDPLLEIYYGDNTQDEYEVEFAKIRVEEYVQPGEKRQLRKRVNPHISLLGVKQTQPGTPPYEFLISF</sequence>
<name>G0LJN9_HALWC</name>
<gene>
    <name evidence="1" type="ordered locus">Hqrw_3190</name>
</gene>
<dbReference type="AlphaFoldDB" id="G0LJN9"/>
<accession>G0LJN9</accession>
<dbReference type="EMBL" id="FR746099">
    <property type="protein sequence ID" value="CCC40973.1"/>
    <property type="molecule type" value="Genomic_DNA"/>
</dbReference>
<dbReference type="KEGG" id="hwc:Hqrw_3190"/>
<dbReference type="GeneID" id="12447993"/>
<protein>
    <submittedName>
        <fullName evidence="1">Uncharacterized protein</fullName>
    </submittedName>
</protein>
<dbReference type="Proteomes" id="UP000007954">
    <property type="component" value="Chromosome"/>
</dbReference>
<dbReference type="HOGENOM" id="CLU_2353182_0_0_2"/>
<reference evidence="1 2" key="1">
    <citation type="journal article" date="2011" name="PLoS ONE">
        <title>Haloquadratum walsbyi: limited diversity in a global pond.</title>
        <authorList>
            <person name="Dyall-Smith M."/>
            <person name="Pfeiffer F."/>
            <person name="Klee K."/>
            <person name="Palm P."/>
            <person name="Gross K."/>
            <person name="Schuster S.C."/>
            <person name="Rampp M."/>
            <person name="Oesterhelt D."/>
        </authorList>
    </citation>
    <scope>NUCLEOTIDE SEQUENCE [LARGE SCALE GENOMIC DNA]</scope>
    <source>
        <strain evidence="2">DSM 16854 / JCM 12705 / C23</strain>
    </source>
</reference>